<dbReference type="UniPathway" id="UPA00031">
    <property type="reaction ID" value="UER00008"/>
</dbReference>
<evidence type="ECO:0000256" key="6">
    <source>
        <dbReference type="ARBA" id="ARBA00023102"/>
    </source>
</evidence>
<dbReference type="InterPro" id="IPR002496">
    <property type="entry name" value="PRib_AMP_CycHydrolase_dom"/>
</dbReference>
<dbReference type="PANTHER" id="PTHR42945:SF1">
    <property type="entry name" value="HISTIDINE BIOSYNTHESIS BIFUNCTIONAL PROTEIN HIS7"/>
    <property type="match status" value="1"/>
</dbReference>
<dbReference type="Proteomes" id="UP000601435">
    <property type="component" value="Unassembled WGS sequence"/>
</dbReference>
<comment type="pathway">
    <text evidence="2">Amino-acid biosynthesis; L-histidine biosynthesis; L-histidine from 5-phospho-alpha-D-ribose 1-diphosphate: step 3/9.</text>
</comment>
<dbReference type="OrthoDB" id="1703565at2759"/>
<dbReference type="GO" id="GO:0000105">
    <property type="term" value="P:L-histidine biosynthetic process"/>
    <property type="evidence" value="ECO:0007669"/>
    <property type="project" value="UniProtKB-UniPathway"/>
</dbReference>
<dbReference type="EMBL" id="CAJNJA010011037">
    <property type="protein sequence ID" value="CAE7265778.1"/>
    <property type="molecule type" value="Genomic_DNA"/>
</dbReference>
<reference evidence="8" key="1">
    <citation type="submission" date="2021-02" db="EMBL/GenBank/DDBJ databases">
        <authorList>
            <person name="Dougan E. K."/>
            <person name="Rhodes N."/>
            <person name="Thang M."/>
            <person name="Chan C."/>
        </authorList>
    </citation>
    <scope>NUCLEOTIDE SEQUENCE</scope>
</reference>
<evidence type="ECO:0000313" key="8">
    <source>
        <dbReference type="EMBL" id="CAE7265778.1"/>
    </source>
</evidence>
<keyword evidence="9" id="KW-1185">Reference proteome</keyword>
<accession>A0A812MGG3</accession>
<keyword evidence="4" id="KW-0028">Amino-acid biosynthesis</keyword>
<dbReference type="GO" id="GO:0004635">
    <property type="term" value="F:phosphoribosyl-AMP cyclohydrolase activity"/>
    <property type="evidence" value="ECO:0007669"/>
    <property type="project" value="UniProtKB-EC"/>
</dbReference>
<dbReference type="InterPro" id="IPR038019">
    <property type="entry name" value="PRib_AMP_CycHydrolase_sf"/>
</dbReference>
<evidence type="ECO:0000256" key="5">
    <source>
        <dbReference type="ARBA" id="ARBA00022801"/>
    </source>
</evidence>
<evidence type="ECO:0000256" key="3">
    <source>
        <dbReference type="ARBA" id="ARBA00012721"/>
    </source>
</evidence>
<dbReference type="PANTHER" id="PTHR42945">
    <property type="entry name" value="HISTIDINE BIOSYNTHESIS BIFUNCTIONAL PROTEIN"/>
    <property type="match status" value="1"/>
</dbReference>
<proteinExistence type="predicted"/>
<gene>
    <name evidence="8" type="primary">hisI</name>
    <name evidence="8" type="ORF">SNEC2469_LOCUS6237</name>
</gene>
<evidence type="ECO:0000313" key="9">
    <source>
        <dbReference type="Proteomes" id="UP000601435"/>
    </source>
</evidence>
<dbReference type="Gene3D" id="3.10.20.810">
    <property type="entry name" value="Phosphoribosyl-AMP cyclohydrolase"/>
    <property type="match status" value="1"/>
</dbReference>
<protein>
    <recommendedName>
        <fullName evidence="3">phosphoribosyl-AMP cyclohydrolase</fullName>
        <ecNumber evidence="3">3.5.4.19</ecNumber>
    </recommendedName>
</protein>
<sequence>MASHEELEEGKILNLDWEKLKKVSLCESPVIPVAVQSADSKEVLIVAFANEQALMETLHRRVCVLWSTSRNQLWIKGSTSGDVLDLVEVRVNCEQNSLLYLVRPRTTGACHTKGPDGVSRPSCYYRRIADSGQQNEAEEAASPSSKFLALEHCADAASSH</sequence>
<dbReference type="SUPFAM" id="SSF141734">
    <property type="entry name" value="HisI-like"/>
    <property type="match status" value="1"/>
</dbReference>
<organism evidence="8 9">
    <name type="scientific">Symbiodinium necroappetens</name>
    <dbReference type="NCBI Taxonomy" id="1628268"/>
    <lineage>
        <taxon>Eukaryota</taxon>
        <taxon>Sar</taxon>
        <taxon>Alveolata</taxon>
        <taxon>Dinophyceae</taxon>
        <taxon>Suessiales</taxon>
        <taxon>Symbiodiniaceae</taxon>
        <taxon>Symbiodinium</taxon>
    </lineage>
</organism>
<comment type="catalytic activity">
    <reaction evidence="1">
        <text>1-(5-phospho-beta-D-ribosyl)-5'-AMP + H2O = 1-(5-phospho-beta-D-ribosyl)-5-[(5-phospho-beta-D-ribosylamino)methylideneamino]imidazole-4-carboxamide</text>
        <dbReference type="Rhea" id="RHEA:20049"/>
        <dbReference type="ChEBI" id="CHEBI:15377"/>
        <dbReference type="ChEBI" id="CHEBI:58435"/>
        <dbReference type="ChEBI" id="CHEBI:59457"/>
        <dbReference type="EC" id="3.5.4.19"/>
    </reaction>
</comment>
<dbReference type="AlphaFoldDB" id="A0A812MGG3"/>
<keyword evidence="6" id="KW-0368">Histidine biosynthesis</keyword>
<keyword evidence="5" id="KW-0378">Hydrolase</keyword>
<evidence type="ECO:0000256" key="4">
    <source>
        <dbReference type="ARBA" id="ARBA00022605"/>
    </source>
</evidence>
<evidence type="ECO:0000256" key="1">
    <source>
        <dbReference type="ARBA" id="ARBA00000024"/>
    </source>
</evidence>
<name>A0A812MGG3_9DINO</name>
<evidence type="ECO:0000256" key="2">
    <source>
        <dbReference type="ARBA" id="ARBA00005169"/>
    </source>
</evidence>
<evidence type="ECO:0000259" key="7">
    <source>
        <dbReference type="Pfam" id="PF01502"/>
    </source>
</evidence>
<dbReference type="Pfam" id="PF01502">
    <property type="entry name" value="PRA-CH"/>
    <property type="match status" value="1"/>
</dbReference>
<comment type="caution">
    <text evidence="8">The sequence shown here is derived from an EMBL/GenBank/DDBJ whole genome shotgun (WGS) entry which is preliminary data.</text>
</comment>
<dbReference type="EC" id="3.5.4.19" evidence="3"/>
<feature type="domain" description="Phosphoribosyl-AMP cyclohydrolase" evidence="7">
    <location>
        <begin position="46"/>
        <end position="124"/>
    </location>
</feature>